<reference evidence="6 7" key="1">
    <citation type="journal article" date="2018" name="Sci. Rep.">
        <title>Raphidocelis subcapitata (=Pseudokirchneriella subcapitata) provides an insight into genome evolution and environmental adaptations in the Sphaeropleales.</title>
        <authorList>
            <person name="Suzuki S."/>
            <person name="Yamaguchi H."/>
            <person name="Nakajima N."/>
            <person name="Kawachi M."/>
        </authorList>
    </citation>
    <scope>NUCLEOTIDE SEQUENCE [LARGE SCALE GENOMIC DNA]</scope>
    <source>
        <strain evidence="6 7">NIES-35</strain>
    </source>
</reference>
<feature type="region of interest" description="Disordered" evidence="3">
    <location>
        <begin position="196"/>
        <end position="236"/>
    </location>
</feature>
<dbReference type="PROSITE" id="PS50948">
    <property type="entry name" value="PAN"/>
    <property type="match status" value="1"/>
</dbReference>
<keyword evidence="7" id="KW-1185">Reference proteome</keyword>
<evidence type="ECO:0000259" key="5">
    <source>
        <dbReference type="PROSITE" id="PS50948"/>
    </source>
</evidence>
<keyword evidence="1" id="KW-0677">Repeat</keyword>
<keyword evidence="4" id="KW-0732">Signal</keyword>
<accession>A0A2V0PBY3</accession>
<evidence type="ECO:0000313" key="6">
    <source>
        <dbReference type="EMBL" id="GBF97356.1"/>
    </source>
</evidence>
<dbReference type="EMBL" id="BDRX01000097">
    <property type="protein sequence ID" value="GBF97356.1"/>
    <property type="molecule type" value="Genomic_DNA"/>
</dbReference>
<sequence>MAARGVRLLLVACVACGLAGRAAAGPSPEQMGLAGNAVVEPGVDYVYSKYRTQGSLSTEDCSLLCQVEVGCIAWTHYTGTRTCWLGYAMSALPPNRNAAKAISGRPAQVFSTNSIDCVSRVQPGVTLPSPDQRIVSTPTVGGCAAECAEAQGCVAWTWTRTLRTCAIKKRVSGGTLPSAAAISGFAGPCAAQPGGFNGGGDGGGSGGGGPAVQVVPPPSGGQQQQPGGQQPDCSSQSLDQAFDAAVRDVDTFARDSGQSGTTSFASELSNRREEVRAAFKDGAKGAQRGDERALRVALESAVQSRVPGALSGVVPIEGITLTYPGLVWGAFGSQPYVINGCF</sequence>
<feature type="compositionally biased region" description="Gly residues" evidence="3">
    <location>
        <begin position="196"/>
        <end position="210"/>
    </location>
</feature>
<feature type="compositionally biased region" description="Low complexity" evidence="3">
    <location>
        <begin position="220"/>
        <end position="231"/>
    </location>
</feature>
<proteinExistence type="predicted"/>
<dbReference type="GO" id="GO:0006508">
    <property type="term" value="P:proteolysis"/>
    <property type="evidence" value="ECO:0007669"/>
    <property type="project" value="InterPro"/>
</dbReference>
<dbReference type="Gene3D" id="3.50.4.10">
    <property type="entry name" value="Hepatocyte Growth Factor"/>
    <property type="match status" value="2"/>
</dbReference>
<name>A0A2V0PBY3_9CHLO</name>
<evidence type="ECO:0000256" key="3">
    <source>
        <dbReference type="SAM" id="MobiDB-lite"/>
    </source>
</evidence>
<dbReference type="AlphaFoldDB" id="A0A2V0PBY3"/>
<dbReference type="SMART" id="SM00223">
    <property type="entry name" value="APPLE"/>
    <property type="match status" value="2"/>
</dbReference>
<gene>
    <name evidence="6" type="ORF">Rsub_11003</name>
</gene>
<dbReference type="GO" id="GO:0005576">
    <property type="term" value="C:extracellular region"/>
    <property type="evidence" value="ECO:0007669"/>
    <property type="project" value="InterPro"/>
</dbReference>
<dbReference type="InParanoid" id="A0A2V0PBY3"/>
<dbReference type="OrthoDB" id="558938at2759"/>
<comment type="caution">
    <text evidence="6">The sequence shown here is derived from an EMBL/GenBank/DDBJ whole genome shotgun (WGS) entry which is preliminary data.</text>
</comment>
<evidence type="ECO:0000313" key="7">
    <source>
        <dbReference type="Proteomes" id="UP000247498"/>
    </source>
</evidence>
<keyword evidence="2" id="KW-1015">Disulfide bond</keyword>
<dbReference type="InterPro" id="IPR003609">
    <property type="entry name" value="Pan_app"/>
</dbReference>
<evidence type="ECO:0000256" key="1">
    <source>
        <dbReference type="ARBA" id="ARBA00022737"/>
    </source>
</evidence>
<feature type="signal peptide" evidence="4">
    <location>
        <begin position="1"/>
        <end position="24"/>
    </location>
</feature>
<dbReference type="InterPro" id="IPR000177">
    <property type="entry name" value="Apple"/>
</dbReference>
<feature type="chain" id="PRO_5015847019" description="Apple domain-containing protein" evidence="4">
    <location>
        <begin position="25"/>
        <end position="342"/>
    </location>
</feature>
<organism evidence="6 7">
    <name type="scientific">Raphidocelis subcapitata</name>
    <dbReference type="NCBI Taxonomy" id="307507"/>
    <lineage>
        <taxon>Eukaryota</taxon>
        <taxon>Viridiplantae</taxon>
        <taxon>Chlorophyta</taxon>
        <taxon>core chlorophytes</taxon>
        <taxon>Chlorophyceae</taxon>
        <taxon>CS clade</taxon>
        <taxon>Sphaeropleales</taxon>
        <taxon>Selenastraceae</taxon>
        <taxon>Raphidocelis</taxon>
    </lineage>
</organism>
<evidence type="ECO:0000256" key="2">
    <source>
        <dbReference type="ARBA" id="ARBA00023157"/>
    </source>
</evidence>
<feature type="domain" description="Apple" evidence="5">
    <location>
        <begin position="117"/>
        <end position="189"/>
    </location>
</feature>
<dbReference type="Pfam" id="PF14295">
    <property type="entry name" value="PAN_4"/>
    <property type="match status" value="2"/>
</dbReference>
<dbReference type="Proteomes" id="UP000247498">
    <property type="component" value="Unassembled WGS sequence"/>
</dbReference>
<protein>
    <recommendedName>
        <fullName evidence="5">Apple domain-containing protein</fullName>
    </recommendedName>
</protein>
<evidence type="ECO:0000256" key="4">
    <source>
        <dbReference type="SAM" id="SignalP"/>
    </source>
</evidence>